<dbReference type="Gene3D" id="3.40.50.2300">
    <property type="match status" value="2"/>
</dbReference>
<dbReference type="CDD" id="cd16343">
    <property type="entry name" value="LMWPTP"/>
    <property type="match status" value="1"/>
</dbReference>
<dbReference type="SUPFAM" id="SSF52788">
    <property type="entry name" value="Phosphotyrosine protein phosphatases I"/>
    <property type="match status" value="1"/>
</dbReference>
<dbReference type="InterPro" id="IPR036196">
    <property type="entry name" value="Ptyr_pPase_sf"/>
</dbReference>
<evidence type="ECO:0000256" key="2">
    <source>
        <dbReference type="ARBA" id="ARBA00022801"/>
    </source>
</evidence>
<feature type="active site" description="Nucleophile" evidence="4">
    <location>
        <position position="11"/>
    </location>
</feature>
<dbReference type="RefSeq" id="XP_028476969.1">
    <property type="nucleotide sequence ID" value="XM_028623076.1"/>
</dbReference>
<evidence type="ECO:0000313" key="6">
    <source>
        <dbReference type="EMBL" id="RSH82737.1"/>
    </source>
</evidence>
<evidence type="ECO:0000256" key="4">
    <source>
        <dbReference type="PIRSR" id="PIRSR617867-1"/>
    </source>
</evidence>
<reference evidence="6 7" key="1">
    <citation type="submission" date="2018-11" db="EMBL/GenBank/DDBJ databases">
        <title>Genome sequence of Apiotrichum porosum DSM 27194.</title>
        <authorList>
            <person name="Aliyu H."/>
            <person name="Gorte O."/>
            <person name="Ochsenreither K."/>
        </authorList>
    </citation>
    <scope>NUCLEOTIDE SEQUENCE [LARGE SCALE GENOMIC DNA]</scope>
    <source>
        <strain evidence="6 7">DSM 27194</strain>
    </source>
</reference>
<dbReference type="SMART" id="SM00226">
    <property type="entry name" value="LMWPc"/>
    <property type="match status" value="1"/>
</dbReference>
<feature type="domain" description="Phosphotyrosine protein phosphatase I" evidence="5">
    <location>
        <begin position="5"/>
        <end position="227"/>
    </location>
</feature>
<comment type="similarity">
    <text evidence="1">Belongs to the low molecular weight phosphotyrosine protein phosphatase family.</text>
</comment>
<feature type="active site" evidence="4">
    <location>
        <position position="14"/>
    </location>
</feature>
<protein>
    <recommendedName>
        <fullName evidence="5">Phosphotyrosine protein phosphatase I domain-containing protein</fullName>
    </recommendedName>
</protein>
<dbReference type="Proteomes" id="UP000279236">
    <property type="component" value="Unassembled WGS sequence"/>
</dbReference>
<evidence type="ECO:0000313" key="7">
    <source>
        <dbReference type="Proteomes" id="UP000279236"/>
    </source>
</evidence>
<dbReference type="OrthoDB" id="3388at2759"/>
<dbReference type="PRINTS" id="PR00719">
    <property type="entry name" value="LMWPTPASE"/>
</dbReference>
<dbReference type="STRING" id="105984.A0A427XVA8"/>
<comment type="caution">
    <text evidence="6">The sequence shown here is derived from an EMBL/GenBank/DDBJ whole genome shotgun (WGS) entry which is preliminary data.</text>
</comment>
<keyword evidence="7" id="KW-1185">Reference proteome</keyword>
<dbReference type="GeneID" id="39592274"/>
<dbReference type="PANTHER" id="PTHR11717">
    <property type="entry name" value="LOW MOLECULAR WEIGHT PROTEIN TYROSINE PHOSPHATASE"/>
    <property type="match status" value="1"/>
</dbReference>
<dbReference type="PANTHER" id="PTHR11717:SF7">
    <property type="entry name" value="LOW MOLECULAR WEIGHT PHOSPHOTYROSINE PROTEIN PHOSPHATASE"/>
    <property type="match status" value="1"/>
</dbReference>
<dbReference type="InterPro" id="IPR023485">
    <property type="entry name" value="Ptyr_pPase"/>
</dbReference>
<organism evidence="6 7">
    <name type="scientific">Apiotrichum porosum</name>
    <dbReference type="NCBI Taxonomy" id="105984"/>
    <lineage>
        <taxon>Eukaryota</taxon>
        <taxon>Fungi</taxon>
        <taxon>Dikarya</taxon>
        <taxon>Basidiomycota</taxon>
        <taxon>Agaricomycotina</taxon>
        <taxon>Tremellomycetes</taxon>
        <taxon>Trichosporonales</taxon>
        <taxon>Trichosporonaceae</taxon>
        <taxon>Apiotrichum</taxon>
    </lineage>
</organism>
<keyword evidence="3" id="KW-0904">Protein phosphatase</keyword>
<sequence length="238" mass="25742">MSQQYSVLTVCLGRSPMAEAVLIAEAAKRPNLTLRIDSAGTGAYHTGEPADSRTIAVCRKNSIKCPSVARKVEMSDYDEFDYILAMDTSNKEEQYCTAPHHTSRARKYVGAESAAVLTGQHGVCVSAAASMILRLSAVRCLPRPPISSFSLLILTPLPSLQSLVTRQPRGSKARLALFGQFDPGLALASPGSRLRVQAIEDPYYGGRDGFDKCYEQCVAYARGFLDFLEAGAGDVPKF</sequence>
<evidence type="ECO:0000259" key="5">
    <source>
        <dbReference type="SMART" id="SM00226"/>
    </source>
</evidence>
<gene>
    <name evidence="6" type="ORF">EHS24_007731</name>
</gene>
<dbReference type="EMBL" id="RSCE01000005">
    <property type="protein sequence ID" value="RSH82737.1"/>
    <property type="molecule type" value="Genomic_DNA"/>
</dbReference>
<evidence type="ECO:0000256" key="3">
    <source>
        <dbReference type="ARBA" id="ARBA00022912"/>
    </source>
</evidence>
<dbReference type="GO" id="GO:0004725">
    <property type="term" value="F:protein tyrosine phosphatase activity"/>
    <property type="evidence" value="ECO:0007669"/>
    <property type="project" value="InterPro"/>
</dbReference>
<dbReference type="InterPro" id="IPR017867">
    <property type="entry name" value="Tyr_phospatase_low_mol_wt"/>
</dbReference>
<dbReference type="Pfam" id="PF01451">
    <property type="entry name" value="LMWPc"/>
    <property type="match status" value="1"/>
</dbReference>
<keyword evidence="2" id="KW-0378">Hydrolase</keyword>
<name>A0A427XVA8_9TREE</name>
<evidence type="ECO:0000256" key="1">
    <source>
        <dbReference type="ARBA" id="ARBA00011063"/>
    </source>
</evidence>
<accession>A0A427XVA8</accession>
<dbReference type="AlphaFoldDB" id="A0A427XVA8"/>
<proteinExistence type="inferred from homology"/>
<dbReference type="InterPro" id="IPR050438">
    <property type="entry name" value="LMW_PTPase"/>
</dbReference>